<evidence type="ECO:0000256" key="1">
    <source>
        <dbReference type="SAM" id="MobiDB-lite"/>
    </source>
</evidence>
<keyword evidence="3" id="KW-1185">Reference proteome</keyword>
<name>A0A0G4KIT4_VERLO</name>
<proteinExistence type="predicted"/>
<evidence type="ECO:0000313" key="3">
    <source>
        <dbReference type="Proteomes" id="UP000044602"/>
    </source>
</evidence>
<dbReference type="AlphaFoldDB" id="A0A0G4KIT4"/>
<feature type="non-terminal residue" evidence="2">
    <location>
        <position position="86"/>
    </location>
</feature>
<organism evidence="2 3">
    <name type="scientific">Verticillium longisporum</name>
    <name type="common">Verticillium dahliae var. longisporum</name>
    <dbReference type="NCBI Taxonomy" id="100787"/>
    <lineage>
        <taxon>Eukaryota</taxon>
        <taxon>Fungi</taxon>
        <taxon>Dikarya</taxon>
        <taxon>Ascomycota</taxon>
        <taxon>Pezizomycotina</taxon>
        <taxon>Sordariomycetes</taxon>
        <taxon>Hypocreomycetidae</taxon>
        <taxon>Glomerellales</taxon>
        <taxon>Plectosphaerellaceae</taxon>
        <taxon>Verticillium</taxon>
    </lineage>
</organism>
<reference evidence="3" key="1">
    <citation type="submission" date="2015-05" db="EMBL/GenBank/DDBJ databases">
        <authorList>
            <person name="Fogelqvist Johan"/>
        </authorList>
    </citation>
    <scope>NUCLEOTIDE SEQUENCE [LARGE SCALE GENOMIC DNA]</scope>
</reference>
<gene>
    <name evidence="2" type="ORF">BN1708_009585</name>
</gene>
<dbReference type="EMBL" id="CVQH01001447">
    <property type="protein sequence ID" value="CRK01910.1"/>
    <property type="molecule type" value="Genomic_DNA"/>
</dbReference>
<protein>
    <submittedName>
        <fullName evidence="2">Uncharacterized protein</fullName>
    </submittedName>
</protein>
<evidence type="ECO:0000313" key="2">
    <source>
        <dbReference type="EMBL" id="CRK01910.1"/>
    </source>
</evidence>
<accession>A0A0G4KIT4</accession>
<sequence length="86" mass="9096">MLSTTPALLPPLPAARVCSGSSRPRSSASSPRPLLPPAMLSSSTLAFLRTRLARRTSCRSAARALVLVSWPPRPPRPPLTSPPLST</sequence>
<feature type="compositionally biased region" description="Low complexity" evidence="1">
    <location>
        <begin position="19"/>
        <end position="38"/>
    </location>
</feature>
<dbReference type="Proteomes" id="UP000044602">
    <property type="component" value="Unassembled WGS sequence"/>
</dbReference>
<feature type="region of interest" description="Disordered" evidence="1">
    <location>
        <begin position="1"/>
        <end position="38"/>
    </location>
</feature>